<sequence>MPDLPSPLTTTSNGSWNSDVAAIIRSPCSSTGAISNPFGSFNSVPGNIYCLPRPQEPDMYKAVQGFKIISATIILHIQLFDQLLDFKIDSLGATWAGCWVLFRHGYWIHLCTQLCTQLYRTFRTWLRRKNETVENDGTPFRVERKGDEFIIRGNCSPHDSRFKEAVLEECWTGKLLLAESNGEWMRLFR</sequence>
<keyword evidence="2" id="KW-1185">Reference proteome</keyword>
<dbReference type="Proteomes" id="UP000235371">
    <property type="component" value="Unassembled WGS sequence"/>
</dbReference>
<dbReference type="OrthoDB" id="3471318at2759"/>
<accession>A0A2J6SX22</accession>
<reference evidence="1 2" key="1">
    <citation type="submission" date="2016-04" db="EMBL/GenBank/DDBJ databases">
        <title>A degradative enzymes factory behind the ericoid mycorrhizal symbiosis.</title>
        <authorList>
            <consortium name="DOE Joint Genome Institute"/>
            <person name="Martino E."/>
            <person name="Morin E."/>
            <person name="Grelet G."/>
            <person name="Kuo A."/>
            <person name="Kohler A."/>
            <person name="Daghino S."/>
            <person name="Barry K."/>
            <person name="Choi C."/>
            <person name="Cichocki N."/>
            <person name="Clum A."/>
            <person name="Copeland A."/>
            <person name="Hainaut M."/>
            <person name="Haridas S."/>
            <person name="Labutti K."/>
            <person name="Lindquist E."/>
            <person name="Lipzen A."/>
            <person name="Khouja H.-R."/>
            <person name="Murat C."/>
            <person name="Ohm R."/>
            <person name="Olson A."/>
            <person name="Spatafora J."/>
            <person name="Veneault-Fourrey C."/>
            <person name="Henrissat B."/>
            <person name="Grigoriev I."/>
            <person name="Martin F."/>
            <person name="Perotto S."/>
        </authorList>
    </citation>
    <scope>NUCLEOTIDE SEQUENCE [LARGE SCALE GENOMIC DNA]</scope>
    <source>
        <strain evidence="1 2">E</strain>
    </source>
</reference>
<dbReference type="InParanoid" id="A0A2J6SX22"/>
<protein>
    <submittedName>
        <fullName evidence="1">Uncharacterized protein</fullName>
    </submittedName>
</protein>
<evidence type="ECO:0000313" key="2">
    <source>
        <dbReference type="Proteomes" id="UP000235371"/>
    </source>
</evidence>
<dbReference type="EMBL" id="KZ613856">
    <property type="protein sequence ID" value="PMD55327.1"/>
    <property type="molecule type" value="Genomic_DNA"/>
</dbReference>
<proteinExistence type="predicted"/>
<name>A0A2J6SX22_9HELO</name>
<evidence type="ECO:0000313" key="1">
    <source>
        <dbReference type="EMBL" id="PMD55327.1"/>
    </source>
</evidence>
<gene>
    <name evidence="1" type="ORF">K444DRAFT_667154</name>
</gene>
<dbReference type="RefSeq" id="XP_024732231.1">
    <property type="nucleotide sequence ID" value="XM_024887263.1"/>
</dbReference>
<dbReference type="AlphaFoldDB" id="A0A2J6SX22"/>
<dbReference type="GeneID" id="36595339"/>
<organism evidence="1 2">
    <name type="scientific">Hyaloscypha bicolor E</name>
    <dbReference type="NCBI Taxonomy" id="1095630"/>
    <lineage>
        <taxon>Eukaryota</taxon>
        <taxon>Fungi</taxon>
        <taxon>Dikarya</taxon>
        <taxon>Ascomycota</taxon>
        <taxon>Pezizomycotina</taxon>
        <taxon>Leotiomycetes</taxon>
        <taxon>Helotiales</taxon>
        <taxon>Hyaloscyphaceae</taxon>
        <taxon>Hyaloscypha</taxon>
        <taxon>Hyaloscypha bicolor</taxon>
    </lineage>
</organism>